<dbReference type="PANTHER" id="PTHR43790:SF9">
    <property type="entry name" value="GALACTOFURANOSE TRANSPORTER ATP-BINDING PROTEIN YTFR"/>
    <property type="match status" value="1"/>
</dbReference>
<evidence type="ECO:0000259" key="10">
    <source>
        <dbReference type="PROSITE" id="PS50893"/>
    </source>
</evidence>
<keyword evidence="6" id="KW-0547">Nucleotide-binding</keyword>
<dbReference type="SUPFAM" id="SSF52540">
    <property type="entry name" value="P-loop containing nucleoside triphosphate hydrolases"/>
    <property type="match status" value="2"/>
</dbReference>
<dbReference type="PROSITE" id="PS00211">
    <property type="entry name" value="ABC_TRANSPORTER_1"/>
    <property type="match status" value="1"/>
</dbReference>
<dbReference type="InterPro" id="IPR027417">
    <property type="entry name" value="P-loop_NTPase"/>
</dbReference>
<protein>
    <submittedName>
        <fullName evidence="11">Ribose import ATP-binding protein RbsA</fullName>
        <ecNumber evidence="11">3.6.3.17</ecNumber>
    </submittedName>
</protein>
<evidence type="ECO:0000256" key="8">
    <source>
        <dbReference type="ARBA" id="ARBA00022967"/>
    </source>
</evidence>
<dbReference type="CDD" id="cd03215">
    <property type="entry name" value="ABC_Carb_Monos_II"/>
    <property type="match status" value="1"/>
</dbReference>
<sequence length="507" mass="53833">MNHGHTPLLSVSALSKRYPGVVALNGVDLTADAGEVHALVGANGAGKSTLMNLLSGAQSPSGGEIRIAGQSMQFAGPSAAQEQGIATVYQEFSLVPQLSVSRNIYLGREPKGALGLIDGRALRTQTIALLERFGLKLDPDAEVSTLSVAEQQLVEIARALSFEGRILILDEPTAVLSLAEQENLFAIIRQLRRDGMLILYVSHYLKEVLAIADQVTVLRDGEKIATRLTKGLTVDALVETMTGASGAFDKAAAPRTMRDEPPYLVSYQADTGTSTLTLAAGEIVGVAGLVGSGRTTFAKALTGNPLPTAIADIRRAGESFRFASPRAAMREGFVYITEDRKRDGIFTELDIVANATASALNRLGRGPLRDVRREKAAASDMLTRLRLVASSLGAPIGKLSGGNQQKVLIGRALLTEPRVLVCDEPTRGIDVGAKAEIHEILRDLAASGVAILVVSSETEELLALAHRIVVMHERCFVAEMPVEEADDMRILLAASGGAEVMEKNNGN</sequence>
<dbReference type="Gene3D" id="3.40.50.300">
    <property type="entry name" value="P-loop containing nucleotide triphosphate hydrolases"/>
    <property type="match status" value="2"/>
</dbReference>
<dbReference type="Pfam" id="PF00005">
    <property type="entry name" value="ABC_tran"/>
    <property type="match status" value="2"/>
</dbReference>
<evidence type="ECO:0000256" key="3">
    <source>
        <dbReference type="ARBA" id="ARBA00022475"/>
    </source>
</evidence>
<dbReference type="PROSITE" id="PS50893">
    <property type="entry name" value="ABC_TRANSPORTER_2"/>
    <property type="match status" value="2"/>
</dbReference>
<evidence type="ECO:0000256" key="9">
    <source>
        <dbReference type="ARBA" id="ARBA00023136"/>
    </source>
</evidence>
<dbReference type="PANTHER" id="PTHR43790">
    <property type="entry name" value="CARBOHYDRATE TRANSPORT ATP-BINDING PROTEIN MG119-RELATED"/>
    <property type="match status" value="1"/>
</dbReference>
<evidence type="ECO:0000313" key="11">
    <source>
        <dbReference type="EMBL" id="SLN64227.1"/>
    </source>
</evidence>
<dbReference type="EMBL" id="FWFR01000002">
    <property type="protein sequence ID" value="SLN64227.1"/>
    <property type="molecule type" value="Genomic_DNA"/>
</dbReference>
<evidence type="ECO:0000256" key="5">
    <source>
        <dbReference type="ARBA" id="ARBA00022737"/>
    </source>
</evidence>
<evidence type="ECO:0000256" key="6">
    <source>
        <dbReference type="ARBA" id="ARBA00022741"/>
    </source>
</evidence>
<evidence type="ECO:0000256" key="2">
    <source>
        <dbReference type="ARBA" id="ARBA00022448"/>
    </source>
</evidence>
<dbReference type="AlphaFoldDB" id="A0A1Y5THJ8"/>
<proteinExistence type="predicted"/>
<evidence type="ECO:0000256" key="7">
    <source>
        <dbReference type="ARBA" id="ARBA00022840"/>
    </source>
</evidence>
<reference evidence="11 12" key="1">
    <citation type="submission" date="2017-03" db="EMBL/GenBank/DDBJ databases">
        <authorList>
            <person name="Afonso C.L."/>
            <person name="Miller P.J."/>
            <person name="Scott M.A."/>
            <person name="Spackman E."/>
            <person name="Goraichik I."/>
            <person name="Dimitrov K.M."/>
            <person name="Suarez D.L."/>
            <person name="Swayne D.E."/>
        </authorList>
    </citation>
    <scope>NUCLEOTIDE SEQUENCE [LARGE SCALE GENOMIC DNA]</scope>
    <source>
        <strain evidence="11 12">CECT 7691</strain>
    </source>
</reference>
<evidence type="ECO:0000256" key="1">
    <source>
        <dbReference type="ARBA" id="ARBA00004202"/>
    </source>
</evidence>
<organism evidence="11 12">
    <name type="scientific">Oceanibacterium hippocampi</name>
    <dbReference type="NCBI Taxonomy" id="745714"/>
    <lineage>
        <taxon>Bacteria</taxon>
        <taxon>Pseudomonadati</taxon>
        <taxon>Pseudomonadota</taxon>
        <taxon>Alphaproteobacteria</taxon>
        <taxon>Sneathiellales</taxon>
        <taxon>Sneathiellaceae</taxon>
        <taxon>Oceanibacterium</taxon>
    </lineage>
</organism>
<keyword evidence="9" id="KW-0472">Membrane</keyword>
<dbReference type="SMART" id="SM00382">
    <property type="entry name" value="AAA"/>
    <property type="match status" value="2"/>
</dbReference>
<accession>A0A1Y5THJ8</accession>
<dbReference type="InParanoid" id="A0A1Y5THJ8"/>
<dbReference type="FunCoup" id="A0A1Y5THJ8">
    <property type="interactions" value="313"/>
</dbReference>
<evidence type="ECO:0000313" key="12">
    <source>
        <dbReference type="Proteomes" id="UP000193200"/>
    </source>
</evidence>
<dbReference type="InterPro" id="IPR017871">
    <property type="entry name" value="ABC_transporter-like_CS"/>
</dbReference>
<dbReference type="InterPro" id="IPR003439">
    <property type="entry name" value="ABC_transporter-like_ATP-bd"/>
</dbReference>
<keyword evidence="11" id="KW-0378">Hydrolase</keyword>
<dbReference type="InterPro" id="IPR050107">
    <property type="entry name" value="ABC_carbohydrate_import_ATPase"/>
</dbReference>
<dbReference type="Proteomes" id="UP000193200">
    <property type="component" value="Unassembled WGS sequence"/>
</dbReference>
<dbReference type="GO" id="GO:0016887">
    <property type="term" value="F:ATP hydrolysis activity"/>
    <property type="evidence" value="ECO:0007669"/>
    <property type="project" value="InterPro"/>
</dbReference>
<keyword evidence="4" id="KW-0762">Sugar transport</keyword>
<dbReference type="CDD" id="cd03216">
    <property type="entry name" value="ABC_Carb_Monos_I"/>
    <property type="match status" value="1"/>
</dbReference>
<evidence type="ECO:0000256" key="4">
    <source>
        <dbReference type="ARBA" id="ARBA00022597"/>
    </source>
</evidence>
<dbReference type="GO" id="GO:0005886">
    <property type="term" value="C:plasma membrane"/>
    <property type="evidence" value="ECO:0007669"/>
    <property type="project" value="UniProtKB-SubCell"/>
</dbReference>
<name>A0A1Y5THJ8_9PROT</name>
<keyword evidence="2" id="KW-0813">Transport</keyword>
<dbReference type="InterPro" id="IPR003593">
    <property type="entry name" value="AAA+_ATPase"/>
</dbReference>
<keyword evidence="12" id="KW-1185">Reference proteome</keyword>
<keyword evidence="5" id="KW-0677">Repeat</keyword>
<dbReference type="EC" id="3.6.3.17" evidence="11"/>
<dbReference type="GO" id="GO:0005524">
    <property type="term" value="F:ATP binding"/>
    <property type="evidence" value="ECO:0007669"/>
    <property type="project" value="UniProtKB-KW"/>
</dbReference>
<keyword evidence="7 11" id="KW-0067">ATP-binding</keyword>
<feature type="domain" description="ABC transporter" evidence="10">
    <location>
        <begin position="255"/>
        <end position="498"/>
    </location>
</feature>
<comment type="subcellular location">
    <subcellularLocation>
        <location evidence="1">Cell membrane</location>
        <topology evidence="1">Peripheral membrane protein</topology>
    </subcellularLocation>
</comment>
<feature type="domain" description="ABC transporter" evidence="10">
    <location>
        <begin position="9"/>
        <end position="245"/>
    </location>
</feature>
<dbReference type="FunFam" id="3.40.50.300:FF:000127">
    <property type="entry name" value="Ribose import ATP-binding protein RbsA"/>
    <property type="match status" value="1"/>
</dbReference>
<gene>
    <name evidence="11" type="primary">rbsA_4</name>
    <name evidence="11" type="ORF">OCH7691_02902</name>
</gene>
<keyword evidence="3" id="KW-1003">Cell membrane</keyword>
<keyword evidence="8" id="KW-1278">Translocase</keyword>
<dbReference type="OrthoDB" id="9805029at2"/>